<dbReference type="PANTHER" id="PTHR14068:SF0">
    <property type="entry name" value="EUKARYOTIC TRANSLATION INITIATION FACTOR 3 SUBUNIT B"/>
    <property type="match status" value="1"/>
</dbReference>
<keyword evidence="1" id="KW-0963">Cytoplasm</keyword>
<dbReference type="InterPro" id="IPR013979">
    <property type="entry name" value="TIF_beta_prop-like"/>
</dbReference>
<dbReference type="EMBL" id="CH473947">
    <property type="protein sequence ID" value="EDM03125.1"/>
    <property type="molecule type" value="Genomic_DNA"/>
</dbReference>
<evidence type="ECO:0000313" key="7">
    <source>
        <dbReference type="EMBL" id="EDM03125.1"/>
    </source>
</evidence>
<dbReference type="Pfam" id="PF08662">
    <property type="entry name" value="eIF2A"/>
    <property type="match status" value="1"/>
</dbReference>
<feature type="domain" description="Translation initiation factor beta propellor-like" evidence="6">
    <location>
        <begin position="15"/>
        <end position="77"/>
    </location>
</feature>
<sequence length="98" mass="11874">MVLAWLKSKSHASVFVDTSDCIVMNIAEQYMASDVEWDPTEHYIVSWWSHKVDNTYWLWTFQDCFLQKNNKDRFCQLLWRTRPAMILSQDKRKQIKKI</sequence>
<reference evidence="8" key="1">
    <citation type="submission" date="2005-09" db="EMBL/GenBank/DDBJ databases">
        <authorList>
            <person name="Mural R.J."/>
            <person name="Li P.W."/>
            <person name="Adams M.D."/>
            <person name="Amanatides P.G."/>
            <person name="Baden-Tillson H."/>
            <person name="Barnstead M."/>
            <person name="Chin S.H."/>
            <person name="Dew I."/>
            <person name="Evans C.A."/>
            <person name="Ferriera S."/>
            <person name="Flanigan M."/>
            <person name="Fosler C."/>
            <person name="Glodek A."/>
            <person name="Gu Z."/>
            <person name="Holt R.A."/>
            <person name="Jennings D."/>
            <person name="Kraft C.L."/>
            <person name="Lu F."/>
            <person name="Nguyen T."/>
            <person name="Nusskern D.R."/>
            <person name="Pfannkoch C.M."/>
            <person name="Sitter C."/>
            <person name="Sutton G.G."/>
            <person name="Venter J.C."/>
            <person name="Wang Z."/>
            <person name="Woodage T."/>
            <person name="Zheng X.H."/>
            <person name="Zhong F."/>
        </authorList>
    </citation>
    <scope>NUCLEOTIDE SEQUENCE [LARGE SCALE GENOMIC DNA]</scope>
    <source>
        <strain>BN</strain>
        <strain evidence="8">Sprague-Dawley</strain>
    </source>
</reference>
<evidence type="ECO:0000256" key="1">
    <source>
        <dbReference type="ARBA" id="ARBA00022490"/>
    </source>
</evidence>
<evidence type="ECO:0000259" key="6">
    <source>
        <dbReference type="Pfam" id="PF08662"/>
    </source>
</evidence>
<evidence type="ECO:0000313" key="8">
    <source>
        <dbReference type="Proteomes" id="UP000234681"/>
    </source>
</evidence>
<dbReference type="InterPro" id="IPR011400">
    <property type="entry name" value="EIF3B"/>
</dbReference>
<evidence type="ECO:0000256" key="3">
    <source>
        <dbReference type="ARBA" id="ARBA00022574"/>
    </source>
</evidence>
<dbReference type="AlphaFoldDB" id="A6HAS0"/>
<evidence type="ECO:0000256" key="2">
    <source>
        <dbReference type="ARBA" id="ARBA00022540"/>
    </source>
</evidence>
<dbReference type="GO" id="GO:0031369">
    <property type="term" value="F:translation initiation factor binding"/>
    <property type="evidence" value="ECO:0007669"/>
    <property type="project" value="InterPro"/>
</dbReference>
<name>A6HAS0_RAT</name>
<protein>
    <submittedName>
        <fullName evidence="7">RCG62266</fullName>
    </submittedName>
</protein>
<dbReference type="PANTHER" id="PTHR14068">
    <property type="entry name" value="EUKARYOTIC TRANSLATION INITIATION FACTOR 3 EIF3 -RELATED"/>
    <property type="match status" value="1"/>
</dbReference>
<dbReference type="Proteomes" id="UP000234681">
    <property type="component" value="Chromosome 6"/>
</dbReference>
<keyword evidence="2" id="KW-0396">Initiation factor</keyword>
<keyword evidence="4" id="KW-0694">RNA-binding</keyword>
<dbReference type="GO" id="GO:0003743">
    <property type="term" value="F:translation initiation factor activity"/>
    <property type="evidence" value="ECO:0007669"/>
    <property type="project" value="UniProtKB-KW"/>
</dbReference>
<evidence type="ECO:0000256" key="4">
    <source>
        <dbReference type="ARBA" id="ARBA00022884"/>
    </source>
</evidence>
<gene>
    <name evidence="7" type="ORF">rCG_62266</name>
</gene>
<dbReference type="GO" id="GO:0003723">
    <property type="term" value="F:RNA binding"/>
    <property type="evidence" value="ECO:0007669"/>
    <property type="project" value="UniProtKB-KW"/>
</dbReference>
<evidence type="ECO:0000256" key="5">
    <source>
        <dbReference type="ARBA" id="ARBA00022917"/>
    </source>
</evidence>
<organism evidence="7 8">
    <name type="scientific">Rattus norvegicus</name>
    <name type="common">Rat</name>
    <dbReference type="NCBI Taxonomy" id="10116"/>
    <lineage>
        <taxon>Eukaryota</taxon>
        <taxon>Metazoa</taxon>
        <taxon>Chordata</taxon>
        <taxon>Craniata</taxon>
        <taxon>Vertebrata</taxon>
        <taxon>Euteleostomi</taxon>
        <taxon>Mammalia</taxon>
        <taxon>Eutheria</taxon>
        <taxon>Euarchontoglires</taxon>
        <taxon>Glires</taxon>
        <taxon>Rodentia</taxon>
        <taxon>Myomorpha</taxon>
        <taxon>Muroidea</taxon>
        <taxon>Muridae</taxon>
        <taxon>Murinae</taxon>
        <taxon>Rattus</taxon>
    </lineage>
</organism>
<accession>A6HAS0</accession>
<keyword evidence="3" id="KW-0853">WD repeat</keyword>
<dbReference type="GO" id="GO:0005852">
    <property type="term" value="C:eukaryotic translation initiation factor 3 complex"/>
    <property type="evidence" value="ECO:0007669"/>
    <property type="project" value="InterPro"/>
</dbReference>
<proteinExistence type="predicted"/>
<keyword evidence="5" id="KW-0648">Protein biosynthesis</keyword>